<dbReference type="InterPro" id="IPR050679">
    <property type="entry name" value="Bact_HTH_transcr_reg"/>
</dbReference>
<evidence type="ECO:0000256" key="1">
    <source>
        <dbReference type="ARBA" id="ARBA00023015"/>
    </source>
</evidence>
<evidence type="ECO:0000256" key="2">
    <source>
        <dbReference type="ARBA" id="ARBA00023125"/>
    </source>
</evidence>
<dbReference type="SMART" id="SM00345">
    <property type="entry name" value="HTH_GNTR"/>
    <property type="match status" value="1"/>
</dbReference>
<dbReference type="PROSITE" id="PS50949">
    <property type="entry name" value="HTH_GNTR"/>
    <property type="match status" value="1"/>
</dbReference>
<dbReference type="SUPFAM" id="SSF64288">
    <property type="entry name" value="Chorismate lyase-like"/>
    <property type="match status" value="1"/>
</dbReference>
<dbReference type="SUPFAM" id="SSF46785">
    <property type="entry name" value="Winged helix' DNA-binding domain"/>
    <property type="match status" value="1"/>
</dbReference>
<dbReference type="Pfam" id="PF07702">
    <property type="entry name" value="UTRA"/>
    <property type="match status" value="1"/>
</dbReference>
<keyword evidence="1" id="KW-0805">Transcription regulation</keyword>
<organism evidence="4 5">
    <name type="scientific">Chitinophaga solisilvae</name>
    <dbReference type="NCBI Taxonomy" id="1233460"/>
    <lineage>
        <taxon>Bacteria</taxon>
        <taxon>Pseudomonadati</taxon>
        <taxon>Bacteroidota</taxon>
        <taxon>Chitinophagia</taxon>
        <taxon>Chitinophagales</taxon>
        <taxon>Chitinophagaceae</taxon>
        <taxon>Chitinophaga</taxon>
    </lineage>
</organism>
<dbReference type="Gene3D" id="3.40.1410.10">
    <property type="entry name" value="Chorismate lyase-like"/>
    <property type="match status" value="1"/>
</dbReference>
<comment type="caution">
    <text evidence="4">The sequence shown here is derived from an EMBL/GenBank/DDBJ whole genome shotgun (WGS) entry which is preliminary data.</text>
</comment>
<evidence type="ECO:0000313" key="5">
    <source>
        <dbReference type="Proteomes" id="UP000281028"/>
    </source>
</evidence>
<accession>A0A3S1BEV8</accession>
<sequence>MTKIPLLDHDSKVPLHQQAEEQLRKLIRENHFREGDIFPKETDLARRWGISRNTLRMAIANLVRDGLLERKKRSGTLVKKKKITTNLDNWYSFTHEMEDKGIPFKTLKSAVAVVKANMDTSKMLQIPYNQPVVCLERIRSTGRKPMVYFESFFHPRIGLTGKENFDRPLYELLDTEFHIVPVYSQEEIRAIGANEKIAALLDIEKGAPVLERRRIVLDAARKPIEFNICWYRSDCFTYSIELKRPEL</sequence>
<dbReference type="GO" id="GO:0045892">
    <property type="term" value="P:negative regulation of DNA-templated transcription"/>
    <property type="evidence" value="ECO:0007669"/>
    <property type="project" value="TreeGrafter"/>
</dbReference>
<dbReference type="AlphaFoldDB" id="A0A3S1BEV8"/>
<evidence type="ECO:0000313" key="4">
    <source>
        <dbReference type="EMBL" id="NSL86095.1"/>
    </source>
</evidence>
<dbReference type="Proteomes" id="UP000281028">
    <property type="component" value="Unassembled WGS sequence"/>
</dbReference>
<dbReference type="EMBL" id="RIAR02000001">
    <property type="protein sequence ID" value="NSL86095.1"/>
    <property type="molecule type" value="Genomic_DNA"/>
</dbReference>
<reference evidence="4" key="1">
    <citation type="submission" date="2020-05" db="EMBL/GenBank/DDBJ databases">
        <title>Chitinophaga laudate sp. nov., isolated from a tropical peat swamp.</title>
        <authorList>
            <person name="Goh C.B.S."/>
            <person name="Lee M.S."/>
            <person name="Parimannan S."/>
            <person name="Pasbakhsh P."/>
            <person name="Yule C.M."/>
            <person name="Rajandas H."/>
            <person name="Loke S."/>
            <person name="Croft L."/>
            <person name="Tan J.B.L."/>
        </authorList>
    </citation>
    <scope>NUCLEOTIDE SEQUENCE</scope>
    <source>
        <strain evidence="4">Mgbs1</strain>
    </source>
</reference>
<proteinExistence type="predicted"/>
<keyword evidence="3" id="KW-0804">Transcription</keyword>
<keyword evidence="2" id="KW-0238">DNA-binding</keyword>
<dbReference type="InterPro" id="IPR036388">
    <property type="entry name" value="WH-like_DNA-bd_sf"/>
</dbReference>
<dbReference type="InterPro" id="IPR000524">
    <property type="entry name" value="Tscrpt_reg_HTH_GntR"/>
</dbReference>
<dbReference type="PANTHER" id="PTHR44846:SF1">
    <property type="entry name" value="MANNOSYL-D-GLYCERATE TRANSPORT_METABOLISM SYSTEM REPRESSOR MNGR-RELATED"/>
    <property type="match status" value="1"/>
</dbReference>
<dbReference type="InterPro" id="IPR036390">
    <property type="entry name" value="WH_DNA-bd_sf"/>
</dbReference>
<keyword evidence="5" id="KW-1185">Reference proteome</keyword>
<gene>
    <name evidence="4" type="ORF">ECE50_004580</name>
</gene>
<name>A0A3S1BEV8_9BACT</name>
<dbReference type="InterPro" id="IPR028978">
    <property type="entry name" value="Chorismate_lyase_/UTRA_dom_sf"/>
</dbReference>
<dbReference type="PANTHER" id="PTHR44846">
    <property type="entry name" value="MANNOSYL-D-GLYCERATE TRANSPORT/METABOLISM SYSTEM REPRESSOR MNGR-RELATED"/>
    <property type="match status" value="1"/>
</dbReference>
<dbReference type="SMART" id="SM00866">
    <property type="entry name" value="UTRA"/>
    <property type="match status" value="1"/>
</dbReference>
<dbReference type="InterPro" id="IPR011663">
    <property type="entry name" value="UTRA"/>
</dbReference>
<dbReference type="GO" id="GO:0003677">
    <property type="term" value="F:DNA binding"/>
    <property type="evidence" value="ECO:0007669"/>
    <property type="project" value="UniProtKB-KW"/>
</dbReference>
<dbReference type="RefSeq" id="WP_127044614.1">
    <property type="nucleotide sequence ID" value="NZ_JAABOK010000014.1"/>
</dbReference>
<dbReference type="CDD" id="cd07377">
    <property type="entry name" value="WHTH_GntR"/>
    <property type="match status" value="1"/>
</dbReference>
<dbReference type="OrthoDB" id="9815017at2"/>
<protein>
    <submittedName>
        <fullName evidence="4">GntR family transcriptional regulator</fullName>
    </submittedName>
</protein>
<dbReference type="GO" id="GO:0003700">
    <property type="term" value="F:DNA-binding transcription factor activity"/>
    <property type="evidence" value="ECO:0007669"/>
    <property type="project" value="InterPro"/>
</dbReference>
<dbReference type="Gene3D" id="1.10.10.10">
    <property type="entry name" value="Winged helix-like DNA-binding domain superfamily/Winged helix DNA-binding domain"/>
    <property type="match status" value="1"/>
</dbReference>
<dbReference type="PRINTS" id="PR00035">
    <property type="entry name" value="HTHGNTR"/>
</dbReference>
<dbReference type="Pfam" id="PF00392">
    <property type="entry name" value="GntR"/>
    <property type="match status" value="1"/>
</dbReference>
<evidence type="ECO:0000256" key="3">
    <source>
        <dbReference type="ARBA" id="ARBA00023163"/>
    </source>
</evidence>